<evidence type="ECO:0000313" key="2">
    <source>
        <dbReference type="EMBL" id="TMQ70828.1"/>
    </source>
</evidence>
<protein>
    <submittedName>
        <fullName evidence="2">Uncharacterized protein</fullName>
    </submittedName>
</protein>
<feature type="non-terminal residue" evidence="2">
    <location>
        <position position="115"/>
    </location>
</feature>
<reference evidence="2 3" key="1">
    <citation type="journal article" date="2019" name="Nat. Microbiol.">
        <title>Mediterranean grassland soil C-N compound turnover is dependent on rainfall and depth, and is mediated by genomically divergent microorganisms.</title>
        <authorList>
            <person name="Diamond S."/>
            <person name="Andeer P.F."/>
            <person name="Li Z."/>
            <person name="Crits-Christoph A."/>
            <person name="Burstein D."/>
            <person name="Anantharaman K."/>
            <person name="Lane K.R."/>
            <person name="Thomas B.C."/>
            <person name="Pan C."/>
            <person name="Northen T.R."/>
            <person name="Banfield J.F."/>
        </authorList>
    </citation>
    <scope>NUCLEOTIDE SEQUENCE [LARGE SCALE GENOMIC DNA]</scope>
    <source>
        <strain evidence="2">WS_10</strain>
    </source>
</reference>
<comment type="caution">
    <text evidence="2">The sequence shown here is derived from an EMBL/GenBank/DDBJ whole genome shotgun (WGS) entry which is preliminary data.</text>
</comment>
<accession>A0A538U4L9</accession>
<proteinExistence type="predicted"/>
<dbReference type="AlphaFoldDB" id="A0A538U4L9"/>
<dbReference type="Proteomes" id="UP000319836">
    <property type="component" value="Unassembled WGS sequence"/>
</dbReference>
<dbReference type="EMBL" id="VBPA01000173">
    <property type="protein sequence ID" value="TMQ70828.1"/>
    <property type="molecule type" value="Genomic_DNA"/>
</dbReference>
<organism evidence="2 3">
    <name type="scientific">Eiseniibacteriota bacterium</name>
    <dbReference type="NCBI Taxonomy" id="2212470"/>
    <lineage>
        <taxon>Bacteria</taxon>
        <taxon>Candidatus Eiseniibacteriota</taxon>
    </lineage>
</organism>
<gene>
    <name evidence="2" type="ORF">E6K80_07290</name>
</gene>
<evidence type="ECO:0000313" key="3">
    <source>
        <dbReference type="Proteomes" id="UP000319836"/>
    </source>
</evidence>
<name>A0A538U4L9_UNCEI</name>
<sequence>MTANGSVPYIEVLGLDNFDESTGRPVFGHDGKVDGTGINEASLGGQSELWVDYENGVLHFLEPRPFAPRRRASPFERFLSSVLNRRDTLYSEDGGPSDEKSPNPIIYDRYNPERK</sequence>
<feature type="region of interest" description="Disordered" evidence="1">
    <location>
        <begin position="88"/>
        <end position="115"/>
    </location>
</feature>
<evidence type="ECO:0000256" key="1">
    <source>
        <dbReference type="SAM" id="MobiDB-lite"/>
    </source>
</evidence>